<sequence>MNIKSSERVFTFEREHPQLSSVRAKAFVFHDPISKHLLKIIERLAPSEAPILIYGETGTGKELVARHIHALSDRKGAFVSVNCGAINEQLAESELFGHEAGSFTGAVGQRKGWFEVADGGTLFLDEIGDLPLNLQVKLLRVLQEKEVTRVGARHPIPINVRIISATNIDLNQAVQVSNFRQDLLFRINIATIDLKPLRERKGDILPLVKHFITVYQHKYKIKHHFDIEPIALAALLEYKWHGNIRELENVIHYAVLMSDDGMIQVEHLKLKTQNITHDSEIMLSQSKFSQVAQKSHSPNDHQQFNQNELSEVPSSLEVIALALSKIFKDEQVQQDVWDHIERLTITSAYAATYYNQVKTAEKLGITRNMVRTLLKRHHLIMDGK</sequence>
<accession>A0A3G2T3H7</accession>
<keyword evidence="4" id="KW-0238">DNA-binding</keyword>
<dbReference type="Pfam" id="PF25601">
    <property type="entry name" value="AAA_lid_14"/>
    <property type="match status" value="1"/>
</dbReference>
<protein>
    <submittedName>
        <fullName evidence="7">Sigma-54-dependent Fis family transcriptional regulator</fullName>
    </submittedName>
</protein>
<evidence type="ECO:0000256" key="1">
    <source>
        <dbReference type="ARBA" id="ARBA00022741"/>
    </source>
</evidence>
<dbReference type="FunFam" id="3.40.50.300:FF:000006">
    <property type="entry name" value="DNA-binding transcriptional regulator NtrC"/>
    <property type="match status" value="1"/>
</dbReference>
<name>A0A3G2T3H7_9GAMM</name>
<gene>
    <name evidence="7" type="ORF">CDG68_14440</name>
</gene>
<reference evidence="7 8" key="1">
    <citation type="submission" date="2018-10" db="EMBL/GenBank/DDBJ databases">
        <title>The complete genome of Acinetobacter wuhouensis strain WCHAW010062.</title>
        <authorList>
            <person name="Hu Y."/>
            <person name="Long H."/>
            <person name="Feng Y."/>
            <person name="Zong Z."/>
        </authorList>
    </citation>
    <scope>NUCLEOTIDE SEQUENCE [LARGE SCALE GENOMIC DNA]</scope>
    <source>
        <strain evidence="7 8">WCHAW010062</strain>
    </source>
</reference>
<dbReference type="InterPro" id="IPR058031">
    <property type="entry name" value="AAA_lid_NorR"/>
</dbReference>
<dbReference type="InterPro" id="IPR003593">
    <property type="entry name" value="AAA+_ATPase"/>
</dbReference>
<dbReference type="SUPFAM" id="SSF46689">
    <property type="entry name" value="Homeodomain-like"/>
    <property type="match status" value="1"/>
</dbReference>
<keyword evidence="3" id="KW-0805">Transcription regulation</keyword>
<feature type="domain" description="Sigma-54 factor interaction" evidence="6">
    <location>
        <begin position="27"/>
        <end position="256"/>
    </location>
</feature>
<dbReference type="AlphaFoldDB" id="A0A3G2T3H7"/>
<dbReference type="Gene3D" id="3.40.50.300">
    <property type="entry name" value="P-loop containing nucleotide triphosphate hydrolases"/>
    <property type="match status" value="1"/>
</dbReference>
<dbReference type="Gene3D" id="1.10.8.60">
    <property type="match status" value="1"/>
</dbReference>
<dbReference type="CDD" id="cd00009">
    <property type="entry name" value="AAA"/>
    <property type="match status" value="1"/>
</dbReference>
<dbReference type="EMBL" id="CP033133">
    <property type="protein sequence ID" value="AYO54774.1"/>
    <property type="molecule type" value="Genomic_DNA"/>
</dbReference>
<evidence type="ECO:0000313" key="7">
    <source>
        <dbReference type="EMBL" id="AYO54774.1"/>
    </source>
</evidence>
<dbReference type="Gene3D" id="1.10.10.60">
    <property type="entry name" value="Homeodomain-like"/>
    <property type="match status" value="1"/>
</dbReference>
<evidence type="ECO:0000256" key="3">
    <source>
        <dbReference type="ARBA" id="ARBA00023015"/>
    </source>
</evidence>
<dbReference type="InterPro" id="IPR025943">
    <property type="entry name" value="Sigma_54_int_dom_ATP-bd_2"/>
</dbReference>
<dbReference type="PANTHER" id="PTHR32071">
    <property type="entry name" value="TRANSCRIPTIONAL REGULATORY PROTEIN"/>
    <property type="match status" value="1"/>
</dbReference>
<proteinExistence type="predicted"/>
<dbReference type="InterPro" id="IPR002078">
    <property type="entry name" value="Sigma_54_int"/>
</dbReference>
<dbReference type="SUPFAM" id="SSF52540">
    <property type="entry name" value="P-loop containing nucleoside triphosphate hydrolases"/>
    <property type="match status" value="1"/>
</dbReference>
<keyword evidence="1" id="KW-0547">Nucleotide-binding</keyword>
<dbReference type="PROSITE" id="PS00675">
    <property type="entry name" value="SIGMA54_INTERACT_1"/>
    <property type="match status" value="1"/>
</dbReference>
<dbReference type="InterPro" id="IPR025662">
    <property type="entry name" value="Sigma_54_int_dom_ATP-bd_1"/>
</dbReference>
<dbReference type="InterPro" id="IPR009057">
    <property type="entry name" value="Homeodomain-like_sf"/>
</dbReference>
<evidence type="ECO:0000256" key="4">
    <source>
        <dbReference type="ARBA" id="ARBA00023125"/>
    </source>
</evidence>
<dbReference type="GO" id="GO:0005524">
    <property type="term" value="F:ATP binding"/>
    <property type="evidence" value="ECO:0007669"/>
    <property type="project" value="UniProtKB-KW"/>
</dbReference>
<keyword evidence="5" id="KW-0804">Transcription</keyword>
<dbReference type="GO" id="GO:0003677">
    <property type="term" value="F:DNA binding"/>
    <property type="evidence" value="ECO:0007669"/>
    <property type="project" value="UniProtKB-KW"/>
</dbReference>
<dbReference type="GO" id="GO:0006355">
    <property type="term" value="P:regulation of DNA-templated transcription"/>
    <property type="evidence" value="ECO:0007669"/>
    <property type="project" value="InterPro"/>
</dbReference>
<evidence type="ECO:0000256" key="2">
    <source>
        <dbReference type="ARBA" id="ARBA00022840"/>
    </source>
</evidence>
<dbReference type="PROSITE" id="PS50045">
    <property type="entry name" value="SIGMA54_INTERACT_4"/>
    <property type="match status" value="1"/>
</dbReference>
<organism evidence="7 8">
    <name type="scientific">Acinetobacter wuhouensis</name>
    <dbReference type="NCBI Taxonomy" id="1879050"/>
    <lineage>
        <taxon>Bacteria</taxon>
        <taxon>Pseudomonadati</taxon>
        <taxon>Pseudomonadota</taxon>
        <taxon>Gammaproteobacteria</taxon>
        <taxon>Moraxellales</taxon>
        <taxon>Moraxellaceae</taxon>
        <taxon>Acinetobacter</taxon>
    </lineage>
</organism>
<dbReference type="InterPro" id="IPR027417">
    <property type="entry name" value="P-loop_NTPase"/>
</dbReference>
<dbReference type="PANTHER" id="PTHR32071:SF21">
    <property type="entry name" value="TRANSCRIPTIONAL REGULATORY PROTEIN FLGR"/>
    <property type="match status" value="1"/>
</dbReference>
<evidence type="ECO:0000313" key="8">
    <source>
        <dbReference type="Proteomes" id="UP000279962"/>
    </source>
</evidence>
<evidence type="ECO:0000256" key="5">
    <source>
        <dbReference type="ARBA" id="ARBA00023163"/>
    </source>
</evidence>
<dbReference type="PROSITE" id="PS00676">
    <property type="entry name" value="SIGMA54_INTERACT_2"/>
    <property type="match status" value="1"/>
</dbReference>
<dbReference type="RefSeq" id="WP_087551981.1">
    <property type="nucleotide sequence ID" value="NZ_CP033133.1"/>
</dbReference>
<dbReference type="Proteomes" id="UP000279962">
    <property type="component" value="Chromosome"/>
</dbReference>
<keyword evidence="2" id="KW-0067">ATP-binding</keyword>
<dbReference type="Pfam" id="PF00158">
    <property type="entry name" value="Sigma54_activat"/>
    <property type="match status" value="1"/>
</dbReference>
<evidence type="ECO:0000259" key="6">
    <source>
        <dbReference type="PROSITE" id="PS50045"/>
    </source>
</evidence>
<dbReference type="SMART" id="SM00382">
    <property type="entry name" value="AAA"/>
    <property type="match status" value="1"/>
</dbReference>